<dbReference type="RefSeq" id="XP_042936380.1">
    <property type="nucleotide sequence ID" value="XM_043080446.1"/>
</dbReference>
<dbReference type="EMBL" id="LN857024">
    <property type="protein sequence ID" value="CDQ02460.2"/>
    <property type="molecule type" value="Genomic_DNA"/>
</dbReference>
<proteinExistence type="predicted"/>
<reference evidence="1 3" key="1">
    <citation type="journal article" date="2007" name="Science">
        <title>Draft genome of the filarial nematode parasite Brugia malayi.</title>
        <authorList>
            <person name="Ghedin E."/>
            <person name="Wang S."/>
            <person name="Spiro D."/>
            <person name="Caler E."/>
            <person name="Zhao Q."/>
            <person name="Crabtree J."/>
            <person name="Allen J.E."/>
            <person name="Delcher A.L."/>
            <person name="Guiliano D.B."/>
            <person name="Miranda-Saavedra D."/>
            <person name="Angiuoli S.V."/>
            <person name="Creasy T."/>
            <person name="Amedeo P."/>
            <person name="Haas B."/>
            <person name="El-Sayed N.M."/>
            <person name="Wortman J.R."/>
            <person name="Feldblyum T."/>
            <person name="Tallon L."/>
            <person name="Schatz M."/>
            <person name="Shumway M."/>
            <person name="Koo H."/>
            <person name="Salzberg S.L."/>
            <person name="Schobel S."/>
            <person name="Pertea M."/>
            <person name="Pop M."/>
            <person name="White O."/>
            <person name="Barton G.J."/>
            <person name="Carlow C.K."/>
            <person name="Crawford M.J."/>
            <person name="Daub J."/>
            <person name="Dimmic M.W."/>
            <person name="Estes C.F."/>
            <person name="Foster J.M."/>
            <person name="Ganatra M."/>
            <person name="Gregory W.F."/>
            <person name="Johnson N.M."/>
            <person name="Jin J."/>
            <person name="Komuniecki R."/>
            <person name="Korf I."/>
            <person name="Kumar S."/>
            <person name="Laney S."/>
            <person name="Li B.W."/>
            <person name="Li W."/>
            <person name="Lindblom T.H."/>
            <person name="Lustigman S."/>
            <person name="Ma D."/>
            <person name="Maina C.V."/>
            <person name="Martin D.M."/>
            <person name="McCarter J.P."/>
            <person name="McReynolds L."/>
            <person name="Mitreva M."/>
            <person name="Nutman T.B."/>
            <person name="Parkinson J."/>
            <person name="Peregrin-Alvarez J.M."/>
            <person name="Poole C."/>
            <person name="Ren Q."/>
            <person name="Saunders L."/>
            <person name="Sluder A.E."/>
            <person name="Smith K."/>
            <person name="Stanke M."/>
            <person name="Unnasch T.R."/>
            <person name="Ware J."/>
            <person name="Wei A.D."/>
            <person name="Weil G."/>
            <person name="Williams D.J."/>
            <person name="Zhang Y."/>
            <person name="Williams S.A."/>
            <person name="Fraser-Liggett C."/>
            <person name="Slatko B."/>
            <person name="Blaxter M.L."/>
            <person name="Scott A.L."/>
        </authorList>
    </citation>
    <scope>NUCLEOTIDE SEQUENCE</scope>
    <source>
        <strain evidence="1 3">FR3</strain>
    </source>
</reference>
<dbReference type="KEGG" id="bmy:BM_BM14367"/>
<accession>A0A0K0J0Z4</accession>
<dbReference type="WBParaSite" id="Bm14367.1">
    <property type="protein sequence ID" value="Bm14367.1"/>
    <property type="gene ID" value="WBGene00234628"/>
</dbReference>
<name>A0A0K0J0Z4_BRUMA</name>
<organism evidence="1">
    <name type="scientific">Brugia malayi</name>
    <name type="common">Filarial nematode worm</name>
    <dbReference type="NCBI Taxonomy" id="6279"/>
    <lineage>
        <taxon>Eukaryota</taxon>
        <taxon>Metazoa</taxon>
        <taxon>Ecdysozoa</taxon>
        <taxon>Nematoda</taxon>
        <taxon>Chromadorea</taxon>
        <taxon>Rhabditida</taxon>
        <taxon>Spirurina</taxon>
        <taxon>Spiruromorpha</taxon>
        <taxon>Filarioidea</taxon>
        <taxon>Onchocercidae</taxon>
        <taxon>Brugia</taxon>
    </lineage>
</organism>
<reference evidence="1" key="2">
    <citation type="submission" date="2012-12" db="EMBL/GenBank/DDBJ databases">
        <authorList>
            <person name="Gao Y.W."/>
            <person name="Fan S.T."/>
            <person name="Sun H.T."/>
            <person name="Wang Z."/>
            <person name="Gao X.L."/>
            <person name="Li Y.G."/>
            <person name="Wang T.C."/>
            <person name="Zhang K."/>
            <person name="Xu W.W."/>
            <person name="Yu Z.J."/>
            <person name="Xia X.Z."/>
        </authorList>
    </citation>
    <scope>NUCLEOTIDE SEQUENCE</scope>
    <source>
        <strain evidence="1">FR3</strain>
    </source>
</reference>
<sequence length="55" mass="6491">MMNRTEKCRLWLTSALQKTNDLEFGIIWQKTKRVILNGTSQQILVNRHLGSNQIY</sequence>
<evidence type="ECO:0000313" key="2">
    <source>
        <dbReference type="EMBL" id="VIO96481.1"/>
    </source>
</evidence>
<reference evidence="4" key="4">
    <citation type="submission" date="2019-12" db="UniProtKB">
        <authorList>
            <consortium name="WormBaseParasite"/>
        </authorList>
    </citation>
    <scope>IDENTIFICATION</scope>
</reference>
<evidence type="ECO:0000313" key="1">
    <source>
        <dbReference type="EMBL" id="CDQ02460.2"/>
    </source>
</evidence>
<evidence type="ECO:0000313" key="5">
    <source>
        <dbReference type="WormBase" id="Bm14367"/>
    </source>
</evidence>
<evidence type="ECO:0000313" key="4">
    <source>
        <dbReference type="WBParaSite" id="Bm14367.1"/>
    </source>
</evidence>
<dbReference type="WormBase" id="Bm14367">
    <property type="protein sequence ID" value="BM38273"/>
    <property type="gene ID" value="WBGene00234628"/>
</dbReference>
<dbReference type="EMBL" id="CAAKNF010000194">
    <property type="protein sequence ID" value="VIO96481.1"/>
    <property type="molecule type" value="Genomic_DNA"/>
</dbReference>
<protein>
    <submittedName>
        <fullName evidence="1 4">Bm14367</fullName>
    </submittedName>
</protein>
<keyword evidence="3" id="KW-1185">Reference proteome</keyword>
<evidence type="ECO:0000313" key="3">
    <source>
        <dbReference type="Proteomes" id="UP000006672"/>
    </source>
</evidence>
<dbReference type="AlphaFoldDB" id="A0A0K0J0Z4"/>
<reference evidence="2" key="3">
    <citation type="submission" date="2019-04" db="EMBL/GenBank/DDBJ databases">
        <authorList>
            <person name="Howe K."/>
            <person name="Paulini M."/>
            <person name="Williams G."/>
        </authorList>
    </citation>
    <scope>NUCLEOTIDE SEQUENCE [LARGE SCALE GENOMIC DNA]</scope>
    <source>
        <strain evidence="2">FR3</strain>
    </source>
</reference>
<dbReference type="Proteomes" id="UP000006672">
    <property type="component" value="Unassembled WGS sequence"/>
</dbReference>
<gene>
    <name evidence="1 4 5" type="ORF">Bm14367</name>
    <name evidence="2" type="ORF">BM_BM14367</name>
    <name evidence="1" type="ORF">BM_Bm14367</name>
</gene>
<dbReference type="CTD" id="66058054"/>
<accession>A0A4E9FHL3</accession>
<dbReference type="GeneID" id="66058054"/>